<reference evidence="2 3" key="1">
    <citation type="submission" date="2019-02" db="EMBL/GenBank/DDBJ databases">
        <title>Genome sequencing of the rare red list fungi Dentipellis fragilis.</title>
        <authorList>
            <person name="Buettner E."/>
            <person name="Kellner H."/>
        </authorList>
    </citation>
    <scope>NUCLEOTIDE SEQUENCE [LARGE SCALE GENOMIC DNA]</scope>
    <source>
        <strain evidence="2 3">DSM 105465</strain>
    </source>
</reference>
<feature type="compositionally biased region" description="Polar residues" evidence="1">
    <location>
        <begin position="31"/>
        <end position="40"/>
    </location>
</feature>
<dbReference type="EMBL" id="SEOQ01000085">
    <property type="protein sequence ID" value="TFY70726.1"/>
    <property type="molecule type" value="Genomic_DNA"/>
</dbReference>
<dbReference type="AlphaFoldDB" id="A0A4Y9Z783"/>
<evidence type="ECO:0000313" key="3">
    <source>
        <dbReference type="Proteomes" id="UP000298327"/>
    </source>
</evidence>
<proteinExistence type="predicted"/>
<feature type="region of interest" description="Disordered" evidence="1">
    <location>
        <begin position="21"/>
        <end position="44"/>
    </location>
</feature>
<sequence>MTRLCLAGALISPQENFICISPPRDRRHPGSTRTRNSTCNPEPLSTKRTCTLASATGSGHSPRSTFAQGATVRLFLVSAALRDRLKETINRRHIFRPEVPEIRALEDAQIISSLVTSQVQFPSIYVCSYVFANIPRSKFNHLPGGMRYISGSSALCTRMHVYVLSIPIATQHDESDASFHRLGHGTHGHVSTLTLCSAPHSRTPEPRARISCPAHDQLIRMKRSLVRARTRTRARPSRHQVT</sequence>
<gene>
    <name evidence="2" type="ORF">EVG20_g2261</name>
</gene>
<evidence type="ECO:0000313" key="2">
    <source>
        <dbReference type="EMBL" id="TFY70726.1"/>
    </source>
</evidence>
<evidence type="ECO:0000256" key="1">
    <source>
        <dbReference type="SAM" id="MobiDB-lite"/>
    </source>
</evidence>
<name>A0A4Y9Z783_9AGAM</name>
<organism evidence="2 3">
    <name type="scientific">Dentipellis fragilis</name>
    <dbReference type="NCBI Taxonomy" id="205917"/>
    <lineage>
        <taxon>Eukaryota</taxon>
        <taxon>Fungi</taxon>
        <taxon>Dikarya</taxon>
        <taxon>Basidiomycota</taxon>
        <taxon>Agaricomycotina</taxon>
        <taxon>Agaricomycetes</taxon>
        <taxon>Russulales</taxon>
        <taxon>Hericiaceae</taxon>
        <taxon>Dentipellis</taxon>
    </lineage>
</organism>
<dbReference type="Proteomes" id="UP000298327">
    <property type="component" value="Unassembled WGS sequence"/>
</dbReference>
<keyword evidence="3" id="KW-1185">Reference proteome</keyword>
<protein>
    <submittedName>
        <fullName evidence="2">Uncharacterized protein</fullName>
    </submittedName>
</protein>
<accession>A0A4Y9Z783</accession>
<comment type="caution">
    <text evidence="2">The sequence shown here is derived from an EMBL/GenBank/DDBJ whole genome shotgun (WGS) entry which is preliminary data.</text>
</comment>